<organism evidence="1 2">
    <name type="scientific">Candidatus Methanocrinis natronophilus</name>
    <dbReference type="NCBI Taxonomy" id="3033396"/>
    <lineage>
        <taxon>Archaea</taxon>
        <taxon>Methanobacteriati</taxon>
        <taxon>Methanobacteriota</taxon>
        <taxon>Stenosarchaea group</taxon>
        <taxon>Methanomicrobia</taxon>
        <taxon>Methanotrichales</taxon>
        <taxon>Methanotrichaceae</taxon>
        <taxon>Methanocrinis</taxon>
    </lineage>
</organism>
<sequence length="184" mass="20217">MKTSTALYLVLIASGAILAATASASPAFQDGFVTGFLSFTGEGQTEIVSSNLDRWKGFSNTEVLYGKGSIDYFSTGFWNQSAGVATINRKIEFPKGLLVNVQHFDSSRVFNKGSGVDISNVNVVSSYSGMDRMVISENATTFDVKSEFDGIWNLEAFRNDINRKIDTKTTLDGKFEINKELTFR</sequence>
<protein>
    <submittedName>
        <fullName evidence="1">Uncharacterized protein</fullName>
    </submittedName>
</protein>
<gene>
    <name evidence="1" type="ORF">P0O15_05915</name>
</gene>
<proteinExistence type="predicted"/>
<comment type="caution">
    <text evidence="1">The sequence shown here is derived from an EMBL/GenBank/DDBJ whole genome shotgun (WGS) entry which is preliminary data.</text>
</comment>
<accession>A0ABT5X7P1</accession>
<dbReference type="RefSeq" id="WP_316966458.1">
    <property type="nucleotide sequence ID" value="NZ_JARFPK010000017.1"/>
</dbReference>
<reference evidence="1 2" key="1">
    <citation type="submission" date="2023-03" db="EMBL/GenBank/DDBJ databases">
        <title>WGS of Methanotrichaceae archaeon Mx.</title>
        <authorList>
            <person name="Sorokin D.Y."/>
            <person name="Merkel A.Y."/>
        </authorList>
    </citation>
    <scope>NUCLEOTIDE SEQUENCE [LARGE SCALE GENOMIC DNA]</scope>
    <source>
        <strain evidence="1 2">Mx</strain>
    </source>
</reference>
<evidence type="ECO:0000313" key="2">
    <source>
        <dbReference type="Proteomes" id="UP001220010"/>
    </source>
</evidence>
<name>A0ABT5X7P1_9EURY</name>
<evidence type="ECO:0000313" key="1">
    <source>
        <dbReference type="EMBL" id="MDF0590710.1"/>
    </source>
</evidence>
<keyword evidence="2" id="KW-1185">Reference proteome</keyword>
<dbReference type="Proteomes" id="UP001220010">
    <property type="component" value="Unassembled WGS sequence"/>
</dbReference>
<dbReference type="EMBL" id="JARFPK010000017">
    <property type="protein sequence ID" value="MDF0590710.1"/>
    <property type="molecule type" value="Genomic_DNA"/>
</dbReference>